<dbReference type="AlphaFoldDB" id="A0AAV1MTG9"/>
<evidence type="ECO:0000313" key="2">
    <source>
        <dbReference type="EMBL" id="CAK6950105.1"/>
    </source>
</evidence>
<sequence>MRAAGNAEWQVLQSSARVQSVAKVMTLWQPAVKRLDNRRRRQRRSPEPDAASISTN</sequence>
<protein>
    <submittedName>
        <fullName evidence="2">Uncharacterized protein</fullName>
    </submittedName>
</protein>
<keyword evidence="3" id="KW-1185">Reference proteome</keyword>
<dbReference type="EMBL" id="CAWUFR010000003">
    <property type="protein sequence ID" value="CAK6950105.1"/>
    <property type="molecule type" value="Genomic_DNA"/>
</dbReference>
<evidence type="ECO:0000313" key="3">
    <source>
        <dbReference type="Proteomes" id="UP001314229"/>
    </source>
</evidence>
<reference evidence="2 3" key="1">
    <citation type="submission" date="2024-01" db="EMBL/GenBank/DDBJ databases">
        <authorList>
            <person name="Alioto T."/>
            <person name="Alioto T."/>
            <person name="Gomez Garrido J."/>
        </authorList>
    </citation>
    <scope>NUCLEOTIDE SEQUENCE [LARGE SCALE GENOMIC DNA]</scope>
</reference>
<proteinExistence type="predicted"/>
<accession>A0AAV1MTG9</accession>
<gene>
    <name evidence="2" type="ORF">FSCOSCO3_A016158</name>
</gene>
<name>A0AAV1MTG9_SCOSC</name>
<feature type="region of interest" description="Disordered" evidence="1">
    <location>
        <begin position="33"/>
        <end position="56"/>
    </location>
</feature>
<dbReference type="Proteomes" id="UP001314229">
    <property type="component" value="Unassembled WGS sequence"/>
</dbReference>
<evidence type="ECO:0000256" key="1">
    <source>
        <dbReference type="SAM" id="MobiDB-lite"/>
    </source>
</evidence>
<organism evidence="2 3">
    <name type="scientific">Scomber scombrus</name>
    <name type="common">Atlantic mackerel</name>
    <name type="synonym">Scomber vernalis</name>
    <dbReference type="NCBI Taxonomy" id="13677"/>
    <lineage>
        <taxon>Eukaryota</taxon>
        <taxon>Metazoa</taxon>
        <taxon>Chordata</taxon>
        <taxon>Craniata</taxon>
        <taxon>Vertebrata</taxon>
        <taxon>Euteleostomi</taxon>
        <taxon>Actinopterygii</taxon>
        <taxon>Neopterygii</taxon>
        <taxon>Teleostei</taxon>
        <taxon>Neoteleostei</taxon>
        <taxon>Acanthomorphata</taxon>
        <taxon>Pelagiaria</taxon>
        <taxon>Scombriformes</taxon>
        <taxon>Scombridae</taxon>
        <taxon>Scomber</taxon>
    </lineage>
</organism>
<comment type="caution">
    <text evidence="2">The sequence shown here is derived from an EMBL/GenBank/DDBJ whole genome shotgun (WGS) entry which is preliminary data.</text>
</comment>